<evidence type="ECO:0000256" key="3">
    <source>
        <dbReference type="ARBA" id="ARBA00005349"/>
    </source>
</evidence>
<keyword evidence="10" id="KW-0830">Ubiquinone</keyword>
<organism evidence="10 11">
    <name type="scientific">Marinomonas sargassi</name>
    <dbReference type="NCBI Taxonomy" id="2984494"/>
    <lineage>
        <taxon>Bacteria</taxon>
        <taxon>Pseudomonadati</taxon>
        <taxon>Pseudomonadota</taxon>
        <taxon>Gammaproteobacteria</taxon>
        <taxon>Oceanospirillales</taxon>
        <taxon>Oceanospirillaceae</taxon>
        <taxon>Marinomonas</taxon>
    </lineage>
</organism>
<comment type="cofactor">
    <cofactor evidence="1">
        <name>FAD</name>
        <dbReference type="ChEBI" id="CHEBI:57692"/>
    </cofactor>
</comment>
<accession>A0ABT2YU81</accession>
<dbReference type="PANTHER" id="PTHR43876">
    <property type="entry name" value="UBIQUINONE BIOSYNTHESIS MONOOXYGENASE COQ6, MITOCHONDRIAL"/>
    <property type="match status" value="1"/>
</dbReference>
<dbReference type="PROSITE" id="PS01304">
    <property type="entry name" value="UBIH"/>
    <property type="match status" value="1"/>
</dbReference>
<keyword evidence="4" id="KW-0285">Flavoprotein</keyword>
<comment type="similarity">
    <text evidence="3">Belongs to the UbiH/COQ6 family.</text>
</comment>
<evidence type="ECO:0000256" key="8">
    <source>
        <dbReference type="SAM" id="Phobius"/>
    </source>
</evidence>
<comment type="caution">
    <text evidence="10">The sequence shown here is derived from an EMBL/GenBank/DDBJ whole genome shotgun (WGS) entry which is preliminary data.</text>
</comment>
<feature type="transmembrane region" description="Helical" evidence="8">
    <location>
        <begin position="7"/>
        <end position="28"/>
    </location>
</feature>
<dbReference type="SUPFAM" id="SSF51905">
    <property type="entry name" value="FAD/NAD(P)-binding domain"/>
    <property type="match status" value="1"/>
</dbReference>
<evidence type="ECO:0000256" key="2">
    <source>
        <dbReference type="ARBA" id="ARBA00004749"/>
    </source>
</evidence>
<keyword evidence="8" id="KW-0472">Membrane</keyword>
<feature type="domain" description="FAD-binding" evidence="9">
    <location>
        <begin position="5"/>
        <end position="326"/>
    </location>
</feature>
<dbReference type="NCBIfam" id="TIGR01988">
    <property type="entry name" value="Ubi-OHases"/>
    <property type="match status" value="1"/>
</dbReference>
<keyword evidence="8" id="KW-1133">Transmembrane helix</keyword>
<keyword evidence="11" id="KW-1185">Reference proteome</keyword>
<dbReference type="InterPro" id="IPR010971">
    <property type="entry name" value="UbiH/COQ6"/>
</dbReference>
<dbReference type="InterPro" id="IPR018168">
    <property type="entry name" value="Ubi_Hdrlase_CS"/>
</dbReference>
<dbReference type="Pfam" id="PF01494">
    <property type="entry name" value="FAD_binding_3"/>
    <property type="match status" value="1"/>
</dbReference>
<evidence type="ECO:0000259" key="9">
    <source>
        <dbReference type="Pfam" id="PF01494"/>
    </source>
</evidence>
<dbReference type="Gene3D" id="3.50.50.60">
    <property type="entry name" value="FAD/NAD(P)-binding domain"/>
    <property type="match status" value="2"/>
</dbReference>
<keyword evidence="6" id="KW-0560">Oxidoreductase</keyword>
<evidence type="ECO:0000313" key="10">
    <source>
        <dbReference type="EMBL" id="MCV2403449.1"/>
    </source>
</evidence>
<dbReference type="InterPro" id="IPR051205">
    <property type="entry name" value="UbiH/COQ6_monooxygenase"/>
</dbReference>
<evidence type="ECO:0000256" key="7">
    <source>
        <dbReference type="ARBA" id="ARBA00023033"/>
    </source>
</evidence>
<comment type="pathway">
    <text evidence="2">Cofactor biosynthesis; ubiquinone biosynthesis.</text>
</comment>
<evidence type="ECO:0000256" key="6">
    <source>
        <dbReference type="ARBA" id="ARBA00023002"/>
    </source>
</evidence>
<sequence>MAKSYDVIIVGAGMVGSLSAILLANSSLRVALIDKHNGDYTLSTPPAYDARVSAISSQSKALLQAANVWNNLPEGRVETYDNIVVWDGLGSGYIDFNAGFAAMPELGDLVENAVLSQQLMTQIQTHSSIDLYLDNGLASYELSESGATAELLSGERIESQVLVAADGAASKLRSENGFSTVEWDYGHTAIAATIEIDQTHNHTAWQSFGEEGVLAFLPLPEVDNRHFVSIVWCVPPEEAKSLTTLSDEAFCQRLHYAINKRFEVLSITRSRQAIPLRQRHAKEYVQSGIALIGDAAHTIHPLAGQGANLGFADVQALVEVLSKAHKRGESLGNSRVLRRYQRVRMLDNISMAAGMEGFKRLFTTQQPLLVQLRNTGMKAFNCQLSLKKKMIARAAGVRKVRTSPLTSA</sequence>
<evidence type="ECO:0000256" key="4">
    <source>
        <dbReference type="ARBA" id="ARBA00022630"/>
    </source>
</evidence>
<dbReference type="InterPro" id="IPR036188">
    <property type="entry name" value="FAD/NAD-bd_sf"/>
</dbReference>
<dbReference type="Proteomes" id="UP001209713">
    <property type="component" value="Unassembled WGS sequence"/>
</dbReference>
<dbReference type="PANTHER" id="PTHR43876:SF7">
    <property type="entry name" value="UBIQUINONE BIOSYNTHESIS MONOOXYGENASE COQ6, MITOCHONDRIAL"/>
    <property type="match status" value="1"/>
</dbReference>
<proteinExistence type="inferred from homology"/>
<evidence type="ECO:0000256" key="5">
    <source>
        <dbReference type="ARBA" id="ARBA00022827"/>
    </source>
</evidence>
<dbReference type="InterPro" id="IPR002938">
    <property type="entry name" value="FAD-bd"/>
</dbReference>
<dbReference type="RefSeq" id="WP_263530830.1">
    <property type="nucleotide sequence ID" value="NZ_JAOVZB010000005.1"/>
</dbReference>
<dbReference type="EMBL" id="JAOVZB010000005">
    <property type="protein sequence ID" value="MCV2403449.1"/>
    <property type="molecule type" value="Genomic_DNA"/>
</dbReference>
<name>A0ABT2YU81_9GAMM</name>
<dbReference type="PRINTS" id="PR00420">
    <property type="entry name" value="RNGMNOXGNASE"/>
</dbReference>
<keyword evidence="8" id="KW-0812">Transmembrane</keyword>
<evidence type="ECO:0000313" key="11">
    <source>
        <dbReference type="Proteomes" id="UP001209713"/>
    </source>
</evidence>
<keyword evidence="5" id="KW-0274">FAD</keyword>
<reference evidence="10 11" key="1">
    <citation type="submission" date="2022-10" db="EMBL/GenBank/DDBJ databases">
        <title>Marinomonas transparenta sp. nov. and Marinomonas sargassi sp. nov., isolated from marine alga (Sargassum natans (L.) Gaillon).</title>
        <authorList>
            <person name="Wang Y."/>
        </authorList>
    </citation>
    <scope>NUCLEOTIDE SEQUENCE [LARGE SCALE GENOMIC DNA]</scope>
    <source>
        <strain evidence="10 11">C2222</strain>
    </source>
</reference>
<protein>
    <submittedName>
        <fullName evidence="10">UbiH/UbiF/VisC/COQ6 family ubiquinone biosynthesis hydroxylase</fullName>
    </submittedName>
</protein>
<gene>
    <name evidence="10" type="ORF">OFY17_11220</name>
</gene>
<evidence type="ECO:0000256" key="1">
    <source>
        <dbReference type="ARBA" id="ARBA00001974"/>
    </source>
</evidence>
<keyword evidence="7" id="KW-0503">Monooxygenase</keyword>